<feature type="signal peptide" evidence="4">
    <location>
        <begin position="1"/>
        <end position="24"/>
    </location>
</feature>
<feature type="chain" id="PRO_5016159005" evidence="4">
    <location>
        <begin position="25"/>
        <end position="381"/>
    </location>
</feature>
<keyword evidence="2" id="KW-0313">Glucose metabolism</keyword>
<dbReference type="SUPFAM" id="SSF51004">
    <property type="entry name" value="C-terminal (heme d1) domain of cytochrome cd1-nitrite reductase"/>
    <property type="match status" value="1"/>
</dbReference>
<dbReference type="InterPro" id="IPR019405">
    <property type="entry name" value="Lactonase_7-beta_prop"/>
</dbReference>
<evidence type="ECO:0000256" key="4">
    <source>
        <dbReference type="SAM" id="SignalP"/>
    </source>
</evidence>
<dbReference type="Proteomes" id="UP000249082">
    <property type="component" value="Unassembled WGS sequence"/>
</dbReference>
<dbReference type="InterPro" id="IPR011048">
    <property type="entry name" value="Haem_d1_sf"/>
</dbReference>
<dbReference type="InterPro" id="IPR015943">
    <property type="entry name" value="WD40/YVTN_repeat-like_dom_sf"/>
</dbReference>
<evidence type="ECO:0000256" key="3">
    <source>
        <dbReference type="SAM" id="MobiDB-lite"/>
    </source>
</evidence>
<dbReference type="Gene3D" id="2.130.10.10">
    <property type="entry name" value="YVTN repeat-like/Quinoprotein amine dehydrogenase"/>
    <property type="match status" value="1"/>
</dbReference>
<evidence type="ECO:0000313" key="6">
    <source>
        <dbReference type="Proteomes" id="UP000249082"/>
    </source>
</evidence>
<dbReference type="GO" id="GO:0006006">
    <property type="term" value="P:glucose metabolic process"/>
    <property type="evidence" value="ECO:0007669"/>
    <property type="project" value="UniProtKB-KW"/>
</dbReference>
<proteinExistence type="inferred from homology"/>
<name>A0A2W5NLC8_9SPHN</name>
<keyword evidence="2" id="KW-0119">Carbohydrate metabolism</keyword>
<dbReference type="PANTHER" id="PTHR30344:SF1">
    <property type="entry name" value="6-PHOSPHOGLUCONOLACTONASE"/>
    <property type="match status" value="1"/>
</dbReference>
<gene>
    <name evidence="5" type="ORF">DI555_12500</name>
</gene>
<comment type="similarity">
    <text evidence="1">Belongs to the cycloisomerase 2 family.</text>
</comment>
<accession>A0A2W5NLC8</accession>
<dbReference type="InterPro" id="IPR050282">
    <property type="entry name" value="Cycloisomerase_2"/>
</dbReference>
<reference evidence="5 6" key="1">
    <citation type="submission" date="2017-08" db="EMBL/GenBank/DDBJ databases">
        <title>Infants hospitalized years apart are colonized by the same room-sourced microbial strains.</title>
        <authorList>
            <person name="Brooks B."/>
            <person name="Olm M.R."/>
            <person name="Firek B.A."/>
            <person name="Baker R."/>
            <person name="Thomas B.C."/>
            <person name="Morowitz M.J."/>
            <person name="Banfield J.F."/>
        </authorList>
    </citation>
    <scope>NUCLEOTIDE SEQUENCE [LARGE SCALE GENOMIC DNA]</scope>
    <source>
        <strain evidence="5">S2_005_002_R2_33</strain>
    </source>
</reference>
<dbReference type="AlphaFoldDB" id="A0A2W5NLC8"/>
<keyword evidence="4" id="KW-0732">Signal</keyword>
<sequence length="381" mass="39203">MYPRSWLLLASVTLALTGCQTAPATGVQRLAYVGNQGSGPDAGVVAVKLDEASGALTSLGVVAQVERPTWVLADKVHKRLFAVSEVGNDGTGHGSVLSFTYDEFSGALTPGERADSGGGGPTHLALAPGGVAVFVANYGSGTVAAVSVDAGGRLATETGSVAAHEGAGPHRRQKGPHAHGVTLDPSGQYLLSPDLGTDRVYVYKLGRGSDMLTPATPPFVALPPGSGPRHIVFAPNGRQAFLMTEMGGTVFSYAWDARKGALTELAHAALDAADFTGAPSGSELAVSRDGRFLYAGNRAANRIQVYSVASDGELRLLQAIDCGGLEPWSFALNGSGRWLVVANQGSNNLSVFAVDSASGLLTATDKRLDLGKPTSVAFTDR</sequence>
<protein>
    <submittedName>
        <fullName evidence="5">6-phosphogluconolactonase</fullName>
    </submittedName>
</protein>
<evidence type="ECO:0000256" key="2">
    <source>
        <dbReference type="ARBA" id="ARBA00022526"/>
    </source>
</evidence>
<evidence type="ECO:0000313" key="5">
    <source>
        <dbReference type="EMBL" id="PZQ54252.1"/>
    </source>
</evidence>
<dbReference type="Pfam" id="PF10282">
    <property type="entry name" value="Lactonase"/>
    <property type="match status" value="1"/>
</dbReference>
<dbReference type="PANTHER" id="PTHR30344">
    <property type="entry name" value="6-PHOSPHOGLUCONOLACTONASE-RELATED"/>
    <property type="match status" value="1"/>
</dbReference>
<comment type="caution">
    <text evidence="5">The sequence shown here is derived from an EMBL/GenBank/DDBJ whole genome shotgun (WGS) entry which is preliminary data.</text>
</comment>
<evidence type="ECO:0000256" key="1">
    <source>
        <dbReference type="ARBA" id="ARBA00005564"/>
    </source>
</evidence>
<dbReference type="PROSITE" id="PS51257">
    <property type="entry name" value="PROKAR_LIPOPROTEIN"/>
    <property type="match status" value="1"/>
</dbReference>
<feature type="region of interest" description="Disordered" evidence="3">
    <location>
        <begin position="163"/>
        <end position="185"/>
    </location>
</feature>
<dbReference type="GO" id="GO:0005829">
    <property type="term" value="C:cytosol"/>
    <property type="evidence" value="ECO:0007669"/>
    <property type="project" value="TreeGrafter"/>
</dbReference>
<organism evidence="5 6">
    <name type="scientific">Novosphingobium pentaromativorans</name>
    <dbReference type="NCBI Taxonomy" id="205844"/>
    <lineage>
        <taxon>Bacteria</taxon>
        <taxon>Pseudomonadati</taxon>
        <taxon>Pseudomonadota</taxon>
        <taxon>Alphaproteobacteria</taxon>
        <taxon>Sphingomonadales</taxon>
        <taxon>Sphingomonadaceae</taxon>
        <taxon>Novosphingobium</taxon>
    </lineage>
</organism>
<dbReference type="EMBL" id="QFPX01000009">
    <property type="protein sequence ID" value="PZQ54252.1"/>
    <property type="molecule type" value="Genomic_DNA"/>
</dbReference>
<dbReference type="GO" id="GO:0017057">
    <property type="term" value="F:6-phosphogluconolactonase activity"/>
    <property type="evidence" value="ECO:0007669"/>
    <property type="project" value="TreeGrafter"/>
</dbReference>